<evidence type="ECO:0000259" key="8">
    <source>
        <dbReference type="Pfam" id="PF26168"/>
    </source>
</evidence>
<evidence type="ECO:0000256" key="5">
    <source>
        <dbReference type="ARBA" id="ARBA00023229"/>
    </source>
</evidence>
<dbReference type="Pfam" id="PF26168">
    <property type="entry name" value="Glyco_transf_N"/>
    <property type="match status" value="1"/>
</dbReference>
<sequence>MLPWLAYGHISPYLELAKKLSKRDFYVYFCSTSINLSSIRKKLAVDDHDAIQLIEFQLTSQTELPPHHHTTKGLPPHLIPDLIKALGMSGPNVINILNTVNPDLIIYDVFQLWVPAFAASLQIPAVHFQVVGALSTAAVYRFKVDSSIPVPCSRIFLDDTNIRKSPDYDSSSGENSGIVDLTFGTAIQSSDIILIKSSREFDEKNIEYYSLLMDKKIVPTGPLVQVNTCVAVHTENEKDDIMDWLSKKEESSTVYVSFGSECYLSEPRIRELAHGLELSNVNFIWVISFPEGDEEMCNTSIEDVLPEGFLDRVKDRGVIVSWAPQERILGHGGLGGFVSHCGWGSVVEAMSYGVPIIAMPAQYEQPLHAMFVEEVGVGVEVLKDESGEFRRDEIAKAIKKVVVEKNGEGVRKKAREMGKAIKKRGEEEVECVVEELTKLCKKYQKVAAGQGKEWS</sequence>
<dbReference type="GO" id="GO:0008299">
    <property type="term" value="P:isoprenoid biosynthetic process"/>
    <property type="evidence" value="ECO:0007669"/>
    <property type="project" value="UniProtKB-KW"/>
</dbReference>
<dbReference type="SUPFAM" id="SSF53756">
    <property type="entry name" value="UDP-Glycosyltransferase/glycogen phosphorylase"/>
    <property type="match status" value="1"/>
</dbReference>
<dbReference type="FunFam" id="3.40.50.2000:FF:000060">
    <property type="entry name" value="Glycosyltransferase"/>
    <property type="match status" value="1"/>
</dbReference>
<evidence type="ECO:0000256" key="3">
    <source>
        <dbReference type="ARBA" id="ARBA00022676"/>
    </source>
</evidence>
<dbReference type="PANTHER" id="PTHR48044:SF29">
    <property type="entry name" value="GLYCOSYLTRANSFERASE"/>
    <property type="match status" value="1"/>
</dbReference>
<dbReference type="EMBL" id="OM837163">
    <property type="protein sequence ID" value="UXM20074.1"/>
    <property type="molecule type" value="mRNA"/>
</dbReference>
<comment type="similarity">
    <text evidence="2 6">Belongs to the UDP-glycosyltransferase family.</text>
</comment>
<dbReference type="InterPro" id="IPR002213">
    <property type="entry name" value="UDP_glucos_trans"/>
</dbReference>
<dbReference type="GO" id="GO:0016138">
    <property type="term" value="P:glycoside biosynthetic process"/>
    <property type="evidence" value="ECO:0007669"/>
    <property type="project" value="UniProtKB-ARBA"/>
</dbReference>
<dbReference type="AlphaFoldDB" id="A0A977R8Z5"/>
<dbReference type="InterPro" id="IPR035595">
    <property type="entry name" value="UDP_glycos_trans_CS"/>
</dbReference>
<evidence type="ECO:0000256" key="4">
    <source>
        <dbReference type="ARBA" id="ARBA00022679"/>
    </source>
</evidence>
<reference evidence="9" key="1">
    <citation type="journal article" date="2022" name="ACS Synth. Biol.">
        <title>Key Glycosyltransferase Genes of Panax notoginseng: Identification and Engineering Yeast Construction of Rare Ginsenosides.</title>
        <authorList>
            <person name="Jiang Z."/>
            <person name="Gao H."/>
            <person name="Liu R."/>
            <person name="Xia M."/>
            <person name="Lu Y."/>
            <person name="Wang J."/>
            <person name="Chen X."/>
            <person name="Zhang Y."/>
            <person name="Li D."/>
            <person name="Tong Y."/>
            <person name="Liu P."/>
            <person name="Liu Y."/>
            <person name="Luo Y."/>
            <person name="Gao J."/>
            <person name="Yin Y."/>
            <person name="Huang L."/>
            <person name="Gao W."/>
        </authorList>
    </citation>
    <scope>NUCLEOTIDE SEQUENCE</scope>
</reference>
<evidence type="ECO:0000256" key="2">
    <source>
        <dbReference type="ARBA" id="ARBA00009995"/>
    </source>
</evidence>
<dbReference type="EC" id="2.4.1.-" evidence="7"/>
<feature type="domain" description="Glycosyltransferase N-terminal" evidence="8">
    <location>
        <begin position="1"/>
        <end position="98"/>
    </location>
</feature>
<dbReference type="InterPro" id="IPR058980">
    <property type="entry name" value="Glyco_transf_N"/>
</dbReference>
<organism evidence="9">
    <name type="scientific">Panax notoginseng</name>
    <name type="common">notoginseng</name>
    <dbReference type="NCBI Taxonomy" id="44586"/>
    <lineage>
        <taxon>Eukaryota</taxon>
        <taxon>Viridiplantae</taxon>
        <taxon>Streptophyta</taxon>
        <taxon>Embryophyta</taxon>
        <taxon>Tracheophyta</taxon>
        <taxon>Spermatophyta</taxon>
        <taxon>Magnoliopsida</taxon>
        <taxon>eudicotyledons</taxon>
        <taxon>Gunneridae</taxon>
        <taxon>Pentapetalae</taxon>
        <taxon>asterids</taxon>
        <taxon>campanulids</taxon>
        <taxon>Apiales</taxon>
        <taxon>Araliaceae</taxon>
        <taxon>Panax</taxon>
    </lineage>
</organism>
<evidence type="ECO:0000256" key="6">
    <source>
        <dbReference type="RuleBase" id="RU003718"/>
    </source>
</evidence>
<comment type="pathway">
    <text evidence="1">Secondary metabolite biosynthesis; terpenoid biosynthesis.</text>
</comment>
<dbReference type="CDD" id="cd03784">
    <property type="entry name" value="GT1_Gtf-like"/>
    <property type="match status" value="1"/>
</dbReference>
<dbReference type="Pfam" id="PF00201">
    <property type="entry name" value="UDPGT"/>
    <property type="match status" value="1"/>
</dbReference>
<protein>
    <recommendedName>
        <fullName evidence="7">Glycosyltransferase</fullName>
        <ecNumber evidence="7">2.4.1.-</ecNumber>
    </recommendedName>
</protein>
<evidence type="ECO:0000313" key="9">
    <source>
        <dbReference type="EMBL" id="UXM20074.1"/>
    </source>
</evidence>
<evidence type="ECO:0000256" key="1">
    <source>
        <dbReference type="ARBA" id="ARBA00004721"/>
    </source>
</evidence>
<name>A0A977R8Z5_9APIA</name>
<dbReference type="PROSITE" id="PS00375">
    <property type="entry name" value="UDPGT"/>
    <property type="match status" value="1"/>
</dbReference>
<keyword evidence="4 6" id="KW-0808">Transferase</keyword>
<keyword evidence="5" id="KW-0414">Isoprene biosynthesis</keyword>
<keyword evidence="3 6" id="KW-0328">Glycosyltransferase</keyword>
<dbReference type="GO" id="GO:0008194">
    <property type="term" value="F:UDP-glycosyltransferase activity"/>
    <property type="evidence" value="ECO:0007669"/>
    <property type="project" value="InterPro"/>
</dbReference>
<accession>A0A977R8Z5</accession>
<dbReference type="PANTHER" id="PTHR48044">
    <property type="entry name" value="GLYCOSYLTRANSFERASE"/>
    <property type="match status" value="1"/>
</dbReference>
<evidence type="ECO:0000256" key="7">
    <source>
        <dbReference type="RuleBase" id="RU362057"/>
    </source>
</evidence>
<dbReference type="Gene3D" id="3.40.50.2000">
    <property type="entry name" value="Glycogen Phosphorylase B"/>
    <property type="match status" value="2"/>
</dbReference>
<proteinExistence type="evidence at transcript level"/>